<name>A0ABU7I275_9SPHI</name>
<dbReference type="InterPro" id="IPR026350">
    <property type="entry name" value="GxxExxY"/>
</dbReference>
<dbReference type="EMBL" id="JAZDQT010000001">
    <property type="protein sequence ID" value="MEE1943560.1"/>
    <property type="molecule type" value="Genomic_DNA"/>
</dbReference>
<dbReference type="Proteomes" id="UP001336835">
    <property type="component" value="Unassembled WGS sequence"/>
</dbReference>
<accession>A0ABU7I275</accession>
<protein>
    <submittedName>
        <fullName evidence="1">GxxExxY protein</fullName>
    </submittedName>
</protein>
<dbReference type="RefSeq" id="WP_330105971.1">
    <property type="nucleotide sequence ID" value="NZ_JAZDQT010000001.1"/>
</dbReference>
<gene>
    <name evidence="1" type="ORF">VRU48_00475</name>
</gene>
<proteinExistence type="predicted"/>
<reference evidence="1 2" key="1">
    <citation type="submission" date="2024-01" db="EMBL/GenBank/DDBJ databases">
        <title>Pedobacter sp. nov., isolated from fresh soil.</title>
        <authorList>
            <person name="Le N.T.T."/>
        </authorList>
    </citation>
    <scope>NUCLEOTIDE SEQUENCE [LARGE SCALE GENOMIC DNA]</scope>
    <source>
        <strain evidence="1 2">KR3-3</strain>
    </source>
</reference>
<keyword evidence="2" id="KW-1185">Reference proteome</keyword>
<dbReference type="NCBIfam" id="TIGR04256">
    <property type="entry name" value="GxxExxY"/>
    <property type="match status" value="1"/>
</dbReference>
<sequence>MARDMYQSDFYPLQDETYELIGIAMEVHRILGSGLLEVVYKDAIEYELRQRGIVYQREKEFLIAYKDIILPHVFYADFHVYNRIILEVKCKAGIVEEHYAQILNYLAVSGMKVGLIVNFHAKSLQYKRVIK</sequence>
<evidence type="ECO:0000313" key="1">
    <source>
        <dbReference type="EMBL" id="MEE1943560.1"/>
    </source>
</evidence>
<organism evidence="1 2">
    <name type="scientific">Pedobacter albus</name>
    <dbReference type="NCBI Taxonomy" id="3113905"/>
    <lineage>
        <taxon>Bacteria</taxon>
        <taxon>Pseudomonadati</taxon>
        <taxon>Bacteroidota</taxon>
        <taxon>Sphingobacteriia</taxon>
        <taxon>Sphingobacteriales</taxon>
        <taxon>Sphingobacteriaceae</taxon>
        <taxon>Pedobacter</taxon>
    </lineage>
</organism>
<comment type="caution">
    <text evidence="1">The sequence shown here is derived from an EMBL/GenBank/DDBJ whole genome shotgun (WGS) entry which is preliminary data.</text>
</comment>
<evidence type="ECO:0000313" key="2">
    <source>
        <dbReference type="Proteomes" id="UP001336835"/>
    </source>
</evidence>
<dbReference type="Pfam" id="PF13366">
    <property type="entry name" value="PDDEXK_3"/>
    <property type="match status" value="1"/>
</dbReference>